<dbReference type="GO" id="GO:0016787">
    <property type="term" value="F:hydrolase activity"/>
    <property type="evidence" value="ECO:0007669"/>
    <property type="project" value="UniProtKB-KW"/>
</dbReference>
<dbReference type="InterPro" id="IPR036380">
    <property type="entry name" value="Isochorismatase-like_sf"/>
</dbReference>
<protein>
    <submittedName>
        <fullName evidence="4">Nicotinamidase-related amidase</fullName>
    </submittedName>
</protein>
<comment type="similarity">
    <text evidence="1">Belongs to the isochorismatase family.</text>
</comment>
<dbReference type="SUPFAM" id="SSF52499">
    <property type="entry name" value="Isochorismatase-like hydrolases"/>
    <property type="match status" value="1"/>
</dbReference>
<dbReference type="Pfam" id="PF00857">
    <property type="entry name" value="Isochorismatase"/>
    <property type="match status" value="1"/>
</dbReference>
<dbReference type="InterPro" id="IPR050272">
    <property type="entry name" value="Isochorismatase-like_hydrls"/>
</dbReference>
<sequence>MKKLLVVVDYQNDFVSGSLGFPKAAQLEEAIIKKIEDYRAAGDDVVFTLDTHGPDYLSTQEGKNLPVEHCIKGTDGWQLYGKVAALAEGCQKFEKETFGSDSLYKYLKENPYESIELCGLVSNICVVSNAVLAKTAQPQTPVLVDARCTAALDEETNEKTLDVMAGFQVQIMGR</sequence>
<keyword evidence="5" id="KW-1185">Reference proteome</keyword>
<dbReference type="PANTHER" id="PTHR43540">
    <property type="entry name" value="PEROXYUREIDOACRYLATE/UREIDOACRYLATE AMIDOHYDROLASE-RELATED"/>
    <property type="match status" value="1"/>
</dbReference>
<dbReference type="Proteomes" id="UP000294682">
    <property type="component" value="Unassembled WGS sequence"/>
</dbReference>
<dbReference type="CDD" id="cd00431">
    <property type="entry name" value="cysteine_hydrolases"/>
    <property type="match status" value="1"/>
</dbReference>
<organism evidence="4 5">
    <name type="scientific">Harryflintia acetispora</name>
    <dbReference type="NCBI Taxonomy" id="1849041"/>
    <lineage>
        <taxon>Bacteria</taxon>
        <taxon>Bacillati</taxon>
        <taxon>Bacillota</taxon>
        <taxon>Clostridia</taxon>
        <taxon>Eubacteriales</taxon>
        <taxon>Oscillospiraceae</taxon>
        <taxon>Harryflintia</taxon>
    </lineage>
</organism>
<dbReference type="AlphaFoldDB" id="A0A9X8UK38"/>
<dbReference type="PANTHER" id="PTHR43540:SF10">
    <property type="entry name" value="ISOCHORISMATASE"/>
    <property type="match status" value="1"/>
</dbReference>
<keyword evidence="2" id="KW-0378">Hydrolase</keyword>
<evidence type="ECO:0000313" key="5">
    <source>
        <dbReference type="Proteomes" id="UP000294682"/>
    </source>
</evidence>
<dbReference type="Gene3D" id="3.40.50.850">
    <property type="entry name" value="Isochorismatase-like"/>
    <property type="match status" value="1"/>
</dbReference>
<feature type="domain" description="Isochorismatase-like" evidence="3">
    <location>
        <begin position="4"/>
        <end position="167"/>
    </location>
</feature>
<name>A0A9X8UK38_9FIRM</name>
<comment type="caution">
    <text evidence="4">The sequence shown here is derived from an EMBL/GenBank/DDBJ whole genome shotgun (WGS) entry which is preliminary data.</text>
</comment>
<evidence type="ECO:0000313" key="4">
    <source>
        <dbReference type="EMBL" id="TCL43493.1"/>
    </source>
</evidence>
<accession>A0A9X8UK38</accession>
<evidence type="ECO:0000259" key="3">
    <source>
        <dbReference type="Pfam" id="PF00857"/>
    </source>
</evidence>
<evidence type="ECO:0000256" key="1">
    <source>
        <dbReference type="ARBA" id="ARBA00006336"/>
    </source>
</evidence>
<gene>
    <name evidence="4" type="ORF">EDD78_105125</name>
</gene>
<proteinExistence type="inferred from homology"/>
<evidence type="ECO:0000256" key="2">
    <source>
        <dbReference type="ARBA" id="ARBA00022801"/>
    </source>
</evidence>
<dbReference type="RefSeq" id="WP_132084479.1">
    <property type="nucleotide sequence ID" value="NZ_SLUK01000005.1"/>
</dbReference>
<reference evidence="4 5" key="1">
    <citation type="submission" date="2019-03" db="EMBL/GenBank/DDBJ databases">
        <title>Genomic Encyclopedia of Type Strains, Phase IV (KMG-IV): sequencing the most valuable type-strain genomes for metagenomic binning, comparative biology and taxonomic classification.</title>
        <authorList>
            <person name="Goeker M."/>
        </authorList>
    </citation>
    <scope>NUCLEOTIDE SEQUENCE [LARGE SCALE GENOMIC DNA]</scope>
    <source>
        <strain evidence="4 5">DSM 100433</strain>
    </source>
</reference>
<dbReference type="EMBL" id="SLUK01000005">
    <property type="protein sequence ID" value="TCL43493.1"/>
    <property type="molecule type" value="Genomic_DNA"/>
</dbReference>
<dbReference type="InterPro" id="IPR000868">
    <property type="entry name" value="Isochorismatase-like_dom"/>
</dbReference>